<evidence type="ECO:0000256" key="2">
    <source>
        <dbReference type="SAM" id="MobiDB-lite"/>
    </source>
</evidence>
<reference evidence="3" key="1">
    <citation type="submission" date="2015-11" db="EMBL/GenBank/DDBJ databases">
        <title>De novo transcriptome assembly of four potential Pierce s Disease insect vectors from Arizona vineyards.</title>
        <authorList>
            <person name="Tassone E.E."/>
        </authorList>
    </citation>
    <scope>NUCLEOTIDE SEQUENCE</scope>
</reference>
<keyword evidence="1" id="KW-0175">Coiled coil</keyword>
<proteinExistence type="predicted"/>
<protein>
    <submittedName>
        <fullName evidence="3">Uncharacterized protein</fullName>
    </submittedName>
</protein>
<feature type="region of interest" description="Disordered" evidence="2">
    <location>
        <begin position="1"/>
        <end position="23"/>
    </location>
</feature>
<evidence type="ECO:0000313" key="3">
    <source>
        <dbReference type="EMBL" id="JAT37739.1"/>
    </source>
</evidence>
<organism evidence="3">
    <name type="scientific">Graphocephala atropunctata</name>
    <dbReference type="NCBI Taxonomy" id="36148"/>
    <lineage>
        <taxon>Eukaryota</taxon>
        <taxon>Metazoa</taxon>
        <taxon>Ecdysozoa</taxon>
        <taxon>Arthropoda</taxon>
        <taxon>Hexapoda</taxon>
        <taxon>Insecta</taxon>
        <taxon>Pterygota</taxon>
        <taxon>Neoptera</taxon>
        <taxon>Paraneoptera</taxon>
        <taxon>Hemiptera</taxon>
        <taxon>Auchenorrhyncha</taxon>
        <taxon>Membracoidea</taxon>
        <taxon>Cicadellidae</taxon>
        <taxon>Cicadellinae</taxon>
        <taxon>Cicadellini</taxon>
        <taxon>Graphocephala</taxon>
    </lineage>
</organism>
<feature type="compositionally biased region" description="Basic and acidic residues" evidence="2">
    <location>
        <begin position="1"/>
        <end position="14"/>
    </location>
</feature>
<dbReference type="AlphaFoldDB" id="A0A1B6MPD4"/>
<dbReference type="EMBL" id="GEBQ01002238">
    <property type="protein sequence ID" value="JAT37739.1"/>
    <property type="molecule type" value="Transcribed_RNA"/>
</dbReference>
<evidence type="ECO:0000256" key="1">
    <source>
        <dbReference type="SAM" id="Coils"/>
    </source>
</evidence>
<accession>A0A1B6MPD4</accession>
<feature type="coiled-coil region" evidence="1">
    <location>
        <begin position="127"/>
        <end position="216"/>
    </location>
</feature>
<sequence length="361" mass="42412">MDDRKDSTKQENSRPDPVNSGETLEKLALLEEKLKILHDFTEQSLKIRETRKQLVENLINLSSPKQDKTTIAGEKRVKFSEEEAEDKRKELKRMISKRDSASYPQMLNRSKSIHELLLNLHTWHGEINRRKSEIQALKAKKMSFREEKALELDIKIIKLENEKDELDEKVLHFVLQNIDDNKQDYKELIIQLEIENKEMEDRMDMLQRRVEFLKDTNIALMFENEQLRRAACRSSSSVVLALEKKYRESTMVGANNFGSFCCDMPNSTSSEEYNLNMEDDEFSVSHKSEDSFQLDKQIATWKTDDASLLMGLRRLEDDLHGMKVTQMKLDMVKRYVLHHGTKSINRHTFIDSSTQKMSLYR</sequence>
<gene>
    <name evidence="3" type="ORF">g.7954</name>
</gene>
<name>A0A1B6MPD4_9HEMI</name>